<dbReference type="CDD" id="cd02968">
    <property type="entry name" value="SCO"/>
    <property type="match status" value="1"/>
</dbReference>
<keyword evidence="5" id="KW-0732">Signal</keyword>
<proteinExistence type="inferred from homology"/>
<evidence type="ECO:0000256" key="2">
    <source>
        <dbReference type="ARBA" id="ARBA00023008"/>
    </source>
</evidence>
<sequence length="204" mass="22207">MSLASRFSRRRWLAACAGALLLAGALTGCDQQPAFQNLDITGNTQFGKDFSLPDSAGKLRTLADFKGRAVVLFFGYTHCPDVCPTTLAELAQAMQQLGPEAKRVQVLLVTLDPERDTAPLLAQYVAAFDPSFIALRPADDAQLRQVAKDFRIYYAKAAGKTPGSYTMDHTAASYVFDPDGKLRLFVRDGQGPGPWVHDLKLLLG</sequence>
<evidence type="ECO:0000313" key="9">
    <source>
        <dbReference type="Proteomes" id="UP000029590"/>
    </source>
</evidence>
<dbReference type="Gene3D" id="3.40.30.10">
    <property type="entry name" value="Glutaredoxin"/>
    <property type="match status" value="1"/>
</dbReference>
<keyword evidence="4" id="KW-1015">Disulfide bond</keyword>
<keyword evidence="2 3" id="KW-0186">Copper</keyword>
<feature type="binding site" evidence="3">
    <location>
        <position position="83"/>
    </location>
    <ligand>
        <name>Cu cation</name>
        <dbReference type="ChEBI" id="CHEBI:23378"/>
    </ligand>
</feature>
<dbReference type="EMBL" id="JPGG01000015">
    <property type="protein sequence ID" value="KGC17843.1"/>
    <property type="molecule type" value="Genomic_DNA"/>
</dbReference>
<evidence type="ECO:0000256" key="5">
    <source>
        <dbReference type="SAM" id="SignalP"/>
    </source>
</evidence>
<evidence type="ECO:0000313" key="7">
    <source>
        <dbReference type="EMBL" id="KGC17843.1"/>
    </source>
</evidence>
<accession>A0AAW3FB42</accession>
<dbReference type="InterPro" id="IPR006311">
    <property type="entry name" value="TAT_signal"/>
</dbReference>
<dbReference type="AlphaFoldDB" id="A0AAW3FB42"/>
<dbReference type="GeneID" id="66459238"/>
<dbReference type="InterPro" id="IPR013766">
    <property type="entry name" value="Thioredoxin_domain"/>
</dbReference>
<dbReference type="PROSITE" id="PS51352">
    <property type="entry name" value="THIOREDOXIN_2"/>
    <property type="match status" value="1"/>
</dbReference>
<dbReference type="PANTHER" id="PTHR12151:SF25">
    <property type="entry name" value="LINALOOL DEHYDRATASE_ISOMERASE DOMAIN-CONTAINING PROTEIN"/>
    <property type="match status" value="1"/>
</dbReference>
<dbReference type="PROSITE" id="PS51318">
    <property type="entry name" value="TAT"/>
    <property type="match status" value="1"/>
</dbReference>
<dbReference type="FunFam" id="3.40.30.10:FF:000013">
    <property type="entry name" value="Blast:Protein SCO1 homolog, mitochondrial"/>
    <property type="match status" value="1"/>
</dbReference>
<dbReference type="PROSITE" id="PS51257">
    <property type="entry name" value="PROKAR_LIPOPROTEIN"/>
    <property type="match status" value="1"/>
</dbReference>
<dbReference type="Proteomes" id="UP000029590">
    <property type="component" value="Unassembled WGS sequence"/>
</dbReference>
<reference evidence="8" key="2">
    <citation type="submission" date="2022-09" db="EMBL/GenBank/DDBJ databases">
        <title>Genomic of Burkholderia gladioli.</title>
        <authorList>
            <person name="Wu H."/>
        </authorList>
    </citation>
    <scope>NUCLEOTIDE SEQUENCE</scope>
    <source>
        <strain evidence="8">ZN-S4</strain>
    </source>
</reference>
<evidence type="ECO:0000256" key="4">
    <source>
        <dbReference type="PIRSR" id="PIRSR603782-2"/>
    </source>
</evidence>
<dbReference type="InterPro" id="IPR003782">
    <property type="entry name" value="SCO1/SenC"/>
</dbReference>
<dbReference type="RefSeq" id="WP_036049106.1">
    <property type="nucleotide sequence ID" value="NZ_CADEPT010000001.1"/>
</dbReference>
<keyword evidence="3" id="KW-0479">Metal-binding</keyword>
<dbReference type="PANTHER" id="PTHR12151">
    <property type="entry name" value="ELECTRON TRANSPORT PROTIN SCO1/SENC FAMILY MEMBER"/>
    <property type="match status" value="1"/>
</dbReference>
<evidence type="ECO:0000313" key="8">
    <source>
        <dbReference type="EMBL" id="UWX69867.1"/>
    </source>
</evidence>
<dbReference type="SUPFAM" id="SSF52833">
    <property type="entry name" value="Thioredoxin-like"/>
    <property type="match status" value="1"/>
</dbReference>
<dbReference type="Proteomes" id="UP001059745">
    <property type="component" value="Chromosome 1"/>
</dbReference>
<evidence type="ECO:0000259" key="6">
    <source>
        <dbReference type="PROSITE" id="PS51352"/>
    </source>
</evidence>
<dbReference type="Pfam" id="PF02630">
    <property type="entry name" value="SCO1-SenC"/>
    <property type="match status" value="1"/>
</dbReference>
<dbReference type="EMBL" id="CP104214">
    <property type="protein sequence ID" value="UWX69867.1"/>
    <property type="molecule type" value="Genomic_DNA"/>
</dbReference>
<dbReference type="KEGG" id="bgo:BM43_1033"/>
<dbReference type="InterPro" id="IPR036249">
    <property type="entry name" value="Thioredoxin-like_sf"/>
</dbReference>
<comment type="similarity">
    <text evidence="1">Belongs to the SCO1/2 family.</text>
</comment>
<evidence type="ECO:0000256" key="1">
    <source>
        <dbReference type="ARBA" id="ARBA00010996"/>
    </source>
</evidence>
<feature type="signal peptide" evidence="5">
    <location>
        <begin position="1"/>
        <end position="28"/>
    </location>
</feature>
<feature type="binding site" evidence="3">
    <location>
        <position position="79"/>
    </location>
    <ligand>
        <name>Cu cation</name>
        <dbReference type="ChEBI" id="CHEBI:23378"/>
    </ligand>
</feature>
<feature type="binding site" evidence="3">
    <location>
        <position position="169"/>
    </location>
    <ligand>
        <name>Cu cation</name>
        <dbReference type="ChEBI" id="CHEBI:23378"/>
    </ligand>
</feature>
<gene>
    <name evidence="7" type="ORF">DM48_4612</name>
    <name evidence="8" type="ORF">NYZ96_16995</name>
</gene>
<feature type="chain" id="PRO_5043295464" evidence="5">
    <location>
        <begin position="29"/>
        <end position="204"/>
    </location>
</feature>
<name>A0AAW3FB42_BURGA</name>
<feature type="domain" description="Thioredoxin" evidence="6">
    <location>
        <begin position="26"/>
        <end position="204"/>
    </location>
</feature>
<protein>
    <submittedName>
        <fullName evidence="7">Redoxin family protein</fullName>
    </submittedName>
    <submittedName>
        <fullName evidence="8">SCO family protein</fullName>
    </submittedName>
</protein>
<evidence type="ECO:0000256" key="3">
    <source>
        <dbReference type="PIRSR" id="PIRSR603782-1"/>
    </source>
</evidence>
<organism evidence="7 9">
    <name type="scientific">Burkholderia gladioli</name>
    <name type="common">Pseudomonas marginata</name>
    <name type="synonym">Phytomonas marginata</name>
    <dbReference type="NCBI Taxonomy" id="28095"/>
    <lineage>
        <taxon>Bacteria</taxon>
        <taxon>Pseudomonadati</taxon>
        <taxon>Pseudomonadota</taxon>
        <taxon>Betaproteobacteria</taxon>
        <taxon>Burkholderiales</taxon>
        <taxon>Burkholderiaceae</taxon>
        <taxon>Burkholderia</taxon>
    </lineage>
</organism>
<reference evidence="7 9" key="1">
    <citation type="submission" date="2014-04" db="EMBL/GenBank/DDBJ databases">
        <authorList>
            <person name="Bishop-Lilly K.A."/>
            <person name="Broomall S.M."/>
            <person name="Chain P.S."/>
            <person name="Chertkov O."/>
            <person name="Coyne S.R."/>
            <person name="Daligault H.E."/>
            <person name="Davenport K.W."/>
            <person name="Erkkila T."/>
            <person name="Frey K.G."/>
            <person name="Gibbons H.S."/>
            <person name="Gu W."/>
            <person name="Jaissle J."/>
            <person name="Johnson S.L."/>
            <person name="Koroleva G.I."/>
            <person name="Ladner J.T."/>
            <person name="Lo C.-C."/>
            <person name="Minogue T.D."/>
            <person name="Munk C."/>
            <person name="Palacios G.F."/>
            <person name="Redden C.L."/>
            <person name="Rosenzweig C.N."/>
            <person name="Scholz M.B."/>
            <person name="Teshima H."/>
            <person name="Xu Y."/>
        </authorList>
    </citation>
    <scope>NUCLEOTIDE SEQUENCE [LARGE SCALE GENOMIC DNA]</scope>
    <source>
        <strain evidence="9">gladioli</strain>
        <strain evidence="7">Gladioli</strain>
    </source>
</reference>
<feature type="disulfide bond" description="Redox-active" evidence="4">
    <location>
        <begin position="79"/>
        <end position="83"/>
    </location>
</feature>
<dbReference type="GO" id="GO:0046872">
    <property type="term" value="F:metal ion binding"/>
    <property type="evidence" value="ECO:0007669"/>
    <property type="project" value="UniProtKB-KW"/>
</dbReference>